<dbReference type="AlphaFoldDB" id="A0A395J6E0"/>
<comment type="caution">
    <text evidence="1">The sequence shown here is derived from an EMBL/GenBank/DDBJ whole genome shotgun (WGS) entry which is preliminary data.</text>
</comment>
<name>A0A395J6E0_9HELO</name>
<dbReference type="EMBL" id="QKRW01000002">
    <property type="protein sequence ID" value="RAL68062.1"/>
    <property type="molecule type" value="Genomic_DNA"/>
</dbReference>
<reference evidence="1 2" key="1">
    <citation type="submission" date="2018-06" db="EMBL/GenBank/DDBJ databases">
        <title>Genome Sequence of the Brown Rot Fungal Pathogen Monilinia fructigena.</title>
        <authorList>
            <person name="Landi L."/>
            <person name="De Miccolis Angelini R.M."/>
            <person name="Pollastro S."/>
            <person name="Abate D."/>
            <person name="Faretra F."/>
            <person name="Romanazzi G."/>
        </authorList>
    </citation>
    <scope>NUCLEOTIDE SEQUENCE [LARGE SCALE GENOMIC DNA]</scope>
    <source>
        <strain evidence="1 2">Mfrg269</strain>
    </source>
</reference>
<dbReference type="InterPro" id="IPR050977">
    <property type="entry name" value="Fungal_Meroterpenoid_Isomerase"/>
</dbReference>
<evidence type="ECO:0008006" key="3">
    <source>
        <dbReference type="Google" id="ProtNLM"/>
    </source>
</evidence>
<gene>
    <name evidence="1" type="ORF">DID88_008785</name>
</gene>
<protein>
    <recommendedName>
        <fullName evidence="3">SnoaL-like domain-containing protein</fullName>
    </recommendedName>
</protein>
<dbReference type="OrthoDB" id="3758478at2759"/>
<proteinExistence type="predicted"/>
<evidence type="ECO:0000313" key="2">
    <source>
        <dbReference type="Proteomes" id="UP000249056"/>
    </source>
</evidence>
<sequence length="131" mass="15006">MPAPAEIQAATLDKFIAGWKEFTPESWMATWSRTEVLGILPKLIGILNNYKVDIYEIVHDAPRGKAVIYATSHADTPFGDFKWTNEYAVFITFTEDGTQVQKFEEMVDTAFYQEFFPKFLQYMAQQGAPVH</sequence>
<dbReference type="Proteomes" id="UP000249056">
    <property type="component" value="Unassembled WGS sequence"/>
</dbReference>
<organism evidence="1 2">
    <name type="scientific">Monilinia fructigena</name>
    <dbReference type="NCBI Taxonomy" id="38457"/>
    <lineage>
        <taxon>Eukaryota</taxon>
        <taxon>Fungi</taxon>
        <taxon>Dikarya</taxon>
        <taxon>Ascomycota</taxon>
        <taxon>Pezizomycotina</taxon>
        <taxon>Leotiomycetes</taxon>
        <taxon>Helotiales</taxon>
        <taxon>Sclerotiniaceae</taxon>
        <taxon>Monilinia</taxon>
    </lineage>
</organism>
<dbReference type="PANTHER" id="PTHR39598:SF1">
    <property type="entry name" value="AUSTINOID BIOSYNTHESIS CLUSTERS PROTEIN F-RELATED"/>
    <property type="match status" value="1"/>
</dbReference>
<evidence type="ECO:0000313" key="1">
    <source>
        <dbReference type="EMBL" id="RAL68062.1"/>
    </source>
</evidence>
<accession>A0A395J6E0</accession>
<dbReference type="PANTHER" id="PTHR39598">
    <property type="entry name" value="AUSTINOL SYNTHESIS PROTEIN F-RELATED"/>
    <property type="match status" value="1"/>
</dbReference>
<keyword evidence="2" id="KW-1185">Reference proteome</keyword>